<sequence length="319" mass="32831">MKTITTPRWTLVGLLTLALLAPNWATAQVAFSRIVVFGTSLSDPGNAFALIHRQSTPPYANLDALLVPDAPYASGGHHFSNGATWIEQFARPLGLTASVRPAFVGTSDGASNYAVGGARAREDGINANLSLQVGSFLFDAGGVAPADALYVLEMGSNDVRDALVAGPGGGAILADALAAIGANLDALYAAGARHFLVVNSPDIALTPAVRTLDLLNPGTSAAAAFLSQSFNAGLEALLTVLDGAPGITIARLDLYQTVSALVTDPAAYGLSQVDSACLTPGLPPFTCRTADDYLFWDGIHPTAVVHAIFAQDTAFALTP</sequence>
<dbReference type="SUPFAM" id="SSF52266">
    <property type="entry name" value="SGNH hydrolase"/>
    <property type="match status" value="1"/>
</dbReference>
<proteinExistence type="predicted"/>
<keyword evidence="3" id="KW-0378">Hydrolase</keyword>
<protein>
    <submittedName>
        <fullName evidence="3">SGNH/GDSL hydrolase family protein</fullName>
    </submittedName>
</protein>
<dbReference type="EMBL" id="JAQJZJ010000004">
    <property type="protein sequence ID" value="MDA7086897.1"/>
    <property type="molecule type" value="Genomic_DNA"/>
</dbReference>
<dbReference type="Pfam" id="PF00657">
    <property type="entry name" value="Lipase_GDSL"/>
    <property type="match status" value="1"/>
</dbReference>
<accession>A0ABT4XFD6</accession>
<dbReference type="RefSeq" id="WP_271347792.1">
    <property type="nucleotide sequence ID" value="NZ_JAQJZJ010000004.1"/>
</dbReference>
<feature type="signal peptide" evidence="2">
    <location>
        <begin position="1"/>
        <end position="27"/>
    </location>
</feature>
<evidence type="ECO:0000256" key="2">
    <source>
        <dbReference type="SAM" id="SignalP"/>
    </source>
</evidence>
<keyword evidence="4" id="KW-1185">Reference proteome</keyword>
<gene>
    <name evidence="3" type="ORF">PH586_10935</name>
</gene>
<dbReference type="PANTHER" id="PTHR45642">
    <property type="entry name" value="GDSL ESTERASE/LIPASE EXL3"/>
    <property type="match status" value="1"/>
</dbReference>
<evidence type="ECO:0000313" key="3">
    <source>
        <dbReference type="EMBL" id="MDA7086897.1"/>
    </source>
</evidence>
<dbReference type="Proteomes" id="UP001212042">
    <property type="component" value="Unassembled WGS sequence"/>
</dbReference>
<dbReference type="InterPro" id="IPR036514">
    <property type="entry name" value="SGNH_hydro_sf"/>
</dbReference>
<dbReference type="Gene3D" id="3.40.50.1110">
    <property type="entry name" value="SGNH hydrolase"/>
    <property type="match status" value="1"/>
</dbReference>
<dbReference type="GO" id="GO:0016787">
    <property type="term" value="F:hydrolase activity"/>
    <property type="evidence" value="ECO:0007669"/>
    <property type="project" value="UniProtKB-KW"/>
</dbReference>
<organism evidence="3 4">
    <name type="scientific">Pseudomonas aestuarii</name>
    <dbReference type="NCBI Taxonomy" id="3018340"/>
    <lineage>
        <taxon>Bacteria</taxon>
        <taxon>Pseudomonadati</taxon>
        <taxon>Pseudomonadota</taxon>
        <taxon>Gammaproteobacteria</taxon>
        <taxon>Pseudomonadales</taxon>
        <taxon>Pseudomonadaceae</taxon>
        <taxon>Pseudomonas</taxon>
    </lineage>
</organism>
<evidence type="ECO:0000256" key="1">
    <source>
        <dbReference type="ARBA" id="ARBA00022729"/>
    </source>
</evidence>
<dbReference type="PANTHER" id="PTHR45642:SF139">
    <property type="entry name" value="SGNH HYDROLASE-TYPE ESTERASE DOMAIN-CONTAINING PROTEIN"/>
    <property type="match status" value="1"/>
</dbReference>
<keyword evidence="1 2" id="KW-0732">Signal</keyword>
<dbReference type="InterPro" id="IPR050592">
    <property type="entry name" value="GDSL_lipolytic_enzyme"/>
</dbReference>
<name>A0ABT4XFD6_9PSED</name>
<feature type="chain" id="PRO_5047019624" evidence="2">
    <location>
        <begin position="28"/>
        <end position="319"/>
    </location>
</feature>
<evidence type="ECO:0000313" key="4">
    <source>
        <dbReference type="Proteomes" id="UP001212042"/>
    </source>
</evidence>
<comment type="caution">
    <text evidence="3">The sequence shown here is derived from an EMBL/GenBank/DDBJ whole genome shotgun (WGS) entry which is preliminary data.</text>
</comment>
<dbReference type="InterPro" id="IPR001087">
    <property type="entry name" value="GDSL"/>
</dbReference>
<reference evidence="3 4" key="1">
    <citation type="submission" date="2023-01" db="EMBL/GenBank/DDBJ databases">
        <title>Pseudomonas SA3-5T sp. nov., isolated from tidal flat sediment.</title>
        <authorList>
            <person name="Kim H.S."/>
            <person name="Kim J.-S."/>
            <person name="Suh M.K."/>
            <person name="Eom M.K."/>
            <person name="Lee J.-S."/>
        </authorList>
    </citation>
    <scope>NUCLEOTIDE SEQUENCE [LARGE SCALE GENOMIC DNA]</scope>
    <source>
        <strain evidence="3 4">SA3-5</strain>
    </source>
</reference>
<dbReference type="CDD" id="cd01846">
    <property type="entry name" value="fatty_acyltransferase_like"/>
    <property type="match status" value="1"/>
</dbReference>